<dbReference type="GO" id="GO:0006729">
    <property type="term" value="P:tetrahydrobiopterin biosynthetic process"/>
    <property type="evidence" value="ECO:0007669"/>
    <property type="project" value="TreeGrafter"/>
</dbReference>
<dbReference type="GO" id="GO:0005737">
    <property type="term" value="C:cytoplasm"/>
    <property type="evidence" value="ECO:0007669"/>
    <property type="project" value="UniProtKB-SubCell"/>
</dbReference>
<protein>
    <submittedName>
        <fullName evidence="5">SDR family NAD(P)-dependent oxidoreductase</fullName>
    </submittedName>
</protein>
<dbReference type="PANTHER" id="PTHR44085:SF2">
    <property type="entry name" value="SEPIAPTERIN REDUCTASE"/>
    <property type="match status" value="1"/>
</dbReference>
<name>A0AAP1RF27_9FLAO</name>
<evidence type="ECO:0000256" key="2">
    <source>
        <dbReference type="ARBA" id="ARBA00022490"/>
    </source>
</evidence>
<dbReference type="InterPro" id="IPR051721">
    <property type="entry name" value="Biopterin_syn/organic_redct"/>
</dbReference>
<keyword evidence="6" id="KW-1185">Reference proteome</keyword>
<gene>
    <name evidence="5" type="ORF">F7645_06890</name>
</gene>
<dbReference type="SUPFAM" id="SSF51735">
    <property type="entry name" value="NAD(P)-binding Rossmann-fold domains"/>
    <property type="match status" value="1"/>
</dbReference>
<evidence type="ECO:0000313" key="5">
    <source>
        <dbReference type="EMBL" id="MBE7695144.1"/>
    </source>
</evidence>
<dbReference type="PANTHER" id="PTHR44085">
    <property type="entry name" value="SEPIAPTERIN REDUCTASE"/>
    <property type="match status" value="1"/>
</dbReference>
<evidence type="ECO:0000256" key="1">
    <source>
        <dbReference type="ARBA" id="ARBA00004496"/>
    </source>
</evidence>
<dbReference type="AlphaFoldDB" id="A0AAP1RF27"/>
<organism evidence="5 6">
    <name type="scientific">Tenacibaculum finnmarkense genomovar finnmarkense</name>
    <dbReference type="NCBI Taxonomy" id="1458503"/>
    <lineage>
        <taxon>Bacteria</taxon>
        <taxon>Pseudomonadati</taxon>
        <taxon>Bacteroidota</taxon>
        <taxon>Flavobacteriia</taxon>
        <taxon>Flavobacteriales</taxon>
        <taxon>Flavobacteriaceae</taxon>
        <taxon>Tenacibaculum</taxon>
        <taxon>Tenacibaculum finnmarkense</taxon>
    </lineage>
</organism>
<dbReference type="PROSITE" id="PS00061">
    <property type="entry name" value="ADH_SHORT"/>
    <property type="match status" value="1"/>
</dbReference>
<comment type="subcellular location">
    <subcellularLocation>
        <location evidence="1">Cytoplasm</location>
    </subcellularLocation>
</comment>
<dbReference type="Pfam" id="PF00106">
    <property type="entry name" value="adh_short"/>
    <property type="match status" value="1"/>
</dbReference>
<sequence length="253" mass="27807">MNIIIITGGSKGIGKALAQKYASENYSVFSLARTSTEISESEVKNTQNSKSIKVDLADSIATQTIFTALLDKIIHQKSTSKITSITLINNAGRLGKIASLENLEANDISKSIQLNISTPLTLSGLFIKKTQKLSCKKQIINISSGAAKKPYEGWSVYCTSKAAIDMLTETIASEQSEIENGVKCIAIYPGVVATDMQIQIRNTHETDFKNVQRFIDLKNQNKLYTPSFVADTIYKIDTQNQLNSGDIFDIRNI</sequence>
<evidence type="ECO:0000313" key="6">
    <source>
        <dbReference type="Proteomes" id="UP000806077"/>
    </source>
</evidence>
<evidence type="ECO:0000256" key="4">
    <source>
        <dbReference type="ARBA" id="ARBA00023002"/>
    </source>
</evidence>
<dbReference type="EMBL" id="WXXV01000007">
    <property type="protein sequence ID" value="MBE7695144.1"/>
    <property type="molecule type" value="Genomic_DNA"/>
</dbReference>
<reference evidence="5 6" key="1">
    <citation type="journal article" date="2020" name="Int. J. Syst. Evol. Microbiol.">
        <title>Tenacibaculum piscium sp. nov., isolated from skin ulcers of sea-farmed fish, and description of Tenacibaculum finnmarkense sp. nov. with subdivision into genomovars finnmarkense and ulcerans.</title>
        <authorList>
            <person name="Olsen A.B."/>
            <person name="Spilsberg B."/>
            <person name="Nilsen H.K."/>
            <person name="Lagesen K."/>
            <person name="Gulla S."/>
            <person name="Avendano-Herrera R."/>
            <person name="Irgang R."/>
            <person name="Duchaud E."/>
            <person name="Colquhoun D.J."/>
        </authorList>
    </citation>
    <scope>NUCLEOTIDE SEQUENCE [LARGE SCALE GENOMIC DNA]</scope>
    <source>
        <strain evidence="5 6">TNO037</strain>
    </source>
</reference>
<dbReference type="Proteomes" id="UP000806077">
    <property type="component" value="Unassembled WGS sequence"/>
</dbReference>
<dbReference type="PRINTS" id="PR00081">
    <property type="entry name" value="GDHRDH"/>
</dbReference>
<comment type="caution">
    <text evidence="5">The sequence shown here is derived from an EMBL/GenBank/DDBJ whole genome shotgun (WGS) entry which is preliminary data.</text>
</comment>
<proteinExistence type="predicted"/>
<dbReference type="RefSeq" id="WP_101956238.1">
    <property type="nucleotide sequence ID" value="NZ_JAJHTL010000006.1"/>
</dbReference>
<dbReference type="GO" id="GO:0004757">
    <property type="term" value="F:sepiapterin reductase (NADP+) activity"/>
    <property type="evidence" value="ECO:0007669"/>
    <property type="project" value="TreeGrafter"/>
</dbReference>
<keyword evidence="4" id="KW-0560">Oxidoreductase</keyword>
<dbReference type="InterPro" id="IPR036291">
    <property type="entry name" value="NAD(P)-bd_dom_sf"/>
</dbReference>
<evidence type="ECO:0000256" key="3">
    <source>
        <dbReference type="ARBA" id="ARBA00022857"/>
    </source>
</evidence>
<dbReference type="InterPro" id="IPR020904">
    <property type="entry name" value="Sc_DH/Rdtase_CS"/>
</dbReference>
<keyword evidence="3" id="KW-0521">NADP</keyword>
<keyword evidence="2" id="KW-0963">Cytoplasm</keyword>
<dbReference type="Gene3D" id="3.40.50.720">
    <property type="entry name" value="NAD(P)-binding Rossmann-like Domain"/>
    <property type="match status" value="1"/>
</dbReference>
<dbReference type="InterPro" id="IPR002347">
    <property type="entry name" value="SDR_fam"/>
</dbReference>
<accession>A0AAP1RF27</accession>